<dbReference type="GO" id="GO:0016787">
    <property type="term" value="F:hydrolase activity"/>
    <property type="evidence" value="ECO:0007669"/>
    <property type="project" value="UniProtKB-KW"/>
</dbReference>
<feature type="binding site" evidence="8">
    <location>
        <position position="4"/>
    </location>
    <ligand>
        <name>Mg(2+)</name>
        <dbReference type="ChEBI" id="CHEBI:18420"/>
    </ligand>
</feature>
<dbReference type="EC" id="3.1.-.-" evidence="8"/>
<reference evidence="10" key="1">
    <citation type="submission" date="2020-01" db="EMBL/GenBank/DDBJ databases">
        <authorList>
            <person name="Rat A."/>
        </authorList>
    </citation>
    <scope>NUCLEOTIDE SEQUENCE</scope>
    <source>
        <strain evidence="10">LMG 28251</strain>
    </source>
</reference>
<evidence type="ECO:0000256" key="5">
    <source>
        <dbReference type="ARBA" id="ARBA00022801"/>
    </source>
</evidence>
<comment type="caution">
    <text evidence="10">The sequence shown here is derived from an EMBL/GenBank/DDBJ whole genome shotgun (WGS) entry which is preliminary data.</text>
</comment>
<dbReference type="PANTHER" id="PTHR33653">
    <property type="entry name" value="RIBONUCLEASE VAPC2"/>
    <property type="match status" value="1"/>
</dbReference>
<dbReference type="Gene3D" id="3.40.50.1010">
    <property type="entry name" value="5'-nuclease"/>
    <property type="match status" value="1"/>
</dbReference>
<evidence type="ECO:0000256" key="3">
    <source>
        <dbReference type="ARBA" id="ARBA00022722"/>
    </source>
</evidence>
<dbReference type="InterPro" id="IPR002716">
    <property type="entry name" value="PIN_dom"/>
</dbReference>
<keyword evidence="2 8" id="KW-1277">Toxin-antitoxin system</keyword>
<name>A0AAF1JW76_9PROT</name>
<dbReference type="HAMAP" id="MF_00265">
    <property type="entry name" value="VapC_Nob1"/>
    <property type="match status" value="1"/>
</dbReference>
<dbReference type="RefSeq" id="WP_211873708.1">
    <property type="nucleotide sequence ID" value="NZ_JAAEDH010000006.1"/>
</dbReference>
<comment type="cofactor">
    <cofactor evidence="1 8">
        <name>Mg(2+)</name>
        <dbReference type="ChEBI" id="CHEBI:18420"/>
    </cofactor>
</comment>
<keyword evidence="3 8" id="KW-0540">Nuclease</keyword>
<keyword evidence="11" id="KW-1185">Reference proteome</keyword>
<keyword evidence="4 8" id="KW-0479">Metal-binding</keyword>
<evidence type="ECO:0000259" key="9">
    <source>
        <dbReference type="Pfam" id="PF01850"/>
    </source>
</evidence>
<proteinExistence type="inferred from homology"/>
<evidence type="ECO:0000256" key="4">
    <source>
        <dbReference type="ARBA" id="ARBA00022723"/>
    </source>
</evidence>
<dbReference type="InterPro" id="IPR022907">
    <property type="entry name" value="VapC_family"/>
</dbReference>
<dbReference type="PANTHER" id="PTHR33653:SF1">
    <property type="entry name" value="RIBONUCLEASE VAPC2"/>
    <property type="match status" value="1"/>
</dbReference>
<dbReference type="Proteomes" id="UP001196068">
    <property type="component" value="Unassembled WGS sequence"/>
</dbReference>
<feature type="binding site" evidence="8">
    <location>
        <position position="99"/>
    </location>
    <ligand>
        <name>Mg(2+)</name>
        <dbReference type="ChEBI" id="CHEBI:18420"/>
    </ligand>
</feature>
<comment type="similarity">
    <text evidence="7 8">Belongs to the PINc/VapC protein family.</text>
</comment>
<dbReference type="CDD" id="cd09871">
    <property type="entry name" value="PIN_MtVapC28-VapC30-like"/>
    <property type="match status" value="1"/>
</dbReference>
<dbReference type="AlphaFoldDB" id="A0AAF1JW76"/>
<accession>A0AAF1JW76</accession>
<comment type="function">
    <text evidence="8">Toxic component of a toxin-antitoxin (TA) system. An RNase.</text>
</comment>
<gene>
    <name evidence="8" type="primary">vapC</name>
    <name evidence="10" type="ORF">GXW79_07360</name>
</gene>
<protein>
    <recommendedName>
        <fullName evidence="8">Ribonuclease VapC</fullName>
        <shortName evidence="8">RNase VapC</shortName>
        <ecNumber evidence="8">3.1.-.-</ecNumber>
    </recommendedName>
    <alternativeName>
        <fullName evidence="8">Toxin VapC</fullName>
    </alternativeName>
</protein>
<evidence type="ECO:0000256" key="7">
    <source>
        <dbReference type="ARBA" id="ARBA00038093"/>
    </source>
</evidence>
<evidence type="ECO:0000256" key="8">
    <source>
        <dbReference type="HAMAP-Rule" id="MF_00265"/>
    </source>
</evidence>
<evidence type="ECO:0000313" key="11">
    <source>
        <dbReference type="Proteomes" id="UP001196068"/>
    </source>
</evidence>
<sequence length="129" mass="13658">MIVDTSAILAILREEPEAEAFSSALLAAPQVAMSAATLVEVTLVTEGRAVPGIRSRVDRLLAQSGIDIIPFTAEHAALAAEGWRRFGKGRHPAGLNLGDCFAYALAQSRNEPLLFKGADFPQTDVKAAV</sequence>
<dbReference type="EMBL" id="JAAEDH010000006">
    <property type="protein sequence ID" value="MBR0654892.1"/>
    <property type="molecule type" value="Genomic_DNA"/>
</dbReference>
<dbReference type="InterPro" id="IPR050556">
    <property type="entry name" value="Type_II_TA_system_RNase"/>
</dbReference>
<dbReference type="SUPFAM" id="SSF88723">
    <property type="entry name" value="PIN domain-like"/>
    <property type="match status" value="1"/>
</dbReference>
<dbReference type="GO" id="GO:0000287">
    <property type="term" value="F:magnesium ion binding"/>
    <property type="evidence" value="ECO:0007669"/>
    <property type="project" value="UniProtKB-UniRule"/>
</dbReference>
<organism evidence="10 11">
    <name type="scientific">Plastoroseomonas arctica</name>
    <dbReference type="NCBI Taxonomy" id="1509237"/>
    <lineage>
        <taxon>Bacteria</taxon>
        <taxon>Pseudomonadati</taxon>
        <taxon>Pseudomonadota</taxon>
        <taxon>Alphaproteobacteria</taxon>
        <taxon>Acetobacterales</taxon>
        <taxon>Acetobacteraceae</taxon>
        <taxon>Plastoroseomonas</taxon>
    </lineage>
</organism>
<dbReference type="Pfam" id="PF01850">
    <property type="entry name" value="PIN"/>
    <property type="match status" value="1"/>
</dbReference>
<reference evidence="10" key="2">
    <citation type="journal article" date="2021" name="Syst. Appl. Microbiol.">
        <title>Roseomonas hellenica sp. nov., isolated from roots of wild-growing Alkanna tinctoria.</title>
        <authorList>
            <person name="Rat A."/>
            <person name="Naranjo H.D."/>
            <person name="Lebbe L."/>
            <person name="Cnockaert M."/>
            <person name="Krigas N."/>
            <person name="Grigoriadou K."/>
            <person name="Maloupa E."/>
            <person name="Willems A."/>
        </authorList>
    </citation>
    <scope>NUCLEOTIDE SEQUENCE</scope>
    <source>
        <strain evidence="10">LMG 28251</strain>
    </source>
</reference>
<keyword evidence="6 8" id="KW-0460">Magnesium</keyword>
<keyword evidence="5 8" id="KW-0378">Hydrolase</keyword>
<keyword evidence="8" id="KW-0800">Toxin</keyword>
<evidence type="ECO:0000256" key="1">
    <source>
        <dbReference type="ARBA" id="ARBA00001946"/>
    </source>
</evidence>
<dbReference type="GO" id="GO:0090729">
    <property type="term" value="F:toxin activity"/>
    <property type="evidence" value="ECO:0007669"/>
    <property type="project" value="UniProtKB-KW"/>
</dbReference>
<evidence type="ECO:0000256" key="2">
    <source>
        <dbReference type="ARBA" id="ARBA00022649"/>
    </source>
</evidence>
<feature type="domain" description="PIN" evidence="9">
    <location>
        <begin position="1"/>
        <end position="125"/>
    </location>
</feature>
<dbReference type="InterPro" id="IPR029060">
    <property type="entry name" value="PIN-like_dom_sf"/>
</dbReference>
<dbReference type="GO" id="GO:0004540">
    <property type="term" value="F:RNA nuclease activity"/>
    <property type="evidence" value="ECO:0007669"/>
    <property type="project" value="InterPro"/>
</dbReference>
<evidence type="ECO:0000313" key="10">
    <source>
        <dbReference type="EMBL" id="MBR0654892.1"/>
    </source>
</evidence>
<evidence type="ECO:0000256" key="6">
    <source>
        <dbReference type="ARBA" id="ARBA00022842"/>
    </source>
</evidence>